<evidence type="ECO:0000256" key="2">
    <source>
        <dbReference type="ARBA" id="ARBA00023235"/>
    </source>
</evidence>
<dbReference type="GO" id="GO:0003723">
    <property type="term" value="F:RNA binding"/>
    <property type="evidence" value="ECO:0007669"/>
    <property type="project" value="UniProtKB-KW"/>
</dbReference>
<name>A5GDE8_GEOUR</name>
<dbReference type="InterPro" id="IPR036986">
    <property type="entry name" value="S4_RNA-bd_sf"/>
</dbReference>
<dbReference type="InterPro" id="IPR020103">
    <property type="entry name" value="PsdUridine_synth_cat_dom_sf"/>
</dbReference>
<dbReference type="PANTHER" id="PTHR21600">
    <property type="entry name" value="MITOCHONDRIAL RNA PSEUDOURIDINE SYNTHASE"/>
    <property type="match status" value="1"/>
</dbReference>
<dbReference type="GO" id="GO:0000455">
    <property type="term" value="P:enzyme-directed rRNA pseudouridine synthesis"/>
    <property type="evidence" value="ECO:0007669"/>
    <property type="project" value="TreeGrafter"/>
</dbReference>
<dbReference type="InterPro" id="IPR006145">
    <property type="entry name" value="PsdUridine_synth_RsuA/RluA"/>
</dbReference>
<dbReference type="HOGENOM" id="CLU_016902_1_2_7"/>
<dbReference type="STRING" id="351605.Gura_0175"/>
<evidence type="ECO:0000259" key="4">
    <source>
        <dbReference type="Pfam" id="PF00849"/>
    </source>
</evidence>
<dbReference type="PANTHER" id="PTHR21600:SF44">
    <property type="entry name" value="RIBOSOMAL LARGE SUBUNIT PSEUDOURIDINE SYNTHASE D"/>
    <property type="match status" value="1"/>
</dbReference>
<keyword evidence="2" id="KW-0413">Isomerase</keyword>
<keyword evidence="3" id="KW-0694">RNA-binding</keyword>
<evidence type="ECO:0000313" key="6">
    <source>
        <dbReference type="Proteomes" id="UP000006695"/>
    </source>
</evidence>
<dbReference type="RefSeq" id="WP_011937120.1">
    <property type="nucleotide sequence ID" value="NC_009483.1"/>
</dbReference>
<dbReference type="Gene3D" id="3.30.2350.10">
    <property type="entry name" value="Pseudouridine synthase"/>
    <property type="match status" value="1"/>
</dbReference>
<reference evidence="5 6" key="1">
    <citation type="submission" date="2007-05" db="EMBL/GenBank/DDBJ databases">
        <title>Complete sequence of Geobacter uraniireducens Rf4.</title>
        <authorList>
            <consortium name="US DOE Joint Genome Institute"/>
            <person name="Copeland A."/>
            <person name="Lucas S."/>
            <person name="Lapidus A."/>
            <person name="Barry K."/>
            <person name="Detter J.C."/>
            <person name="Glavina del Rio T."/>
            <person name="Hammon N."/>
            <person name="Israni S."/>
            <person name="Dalin E."/>
            <person name="Tice H."/>
            <person name="Pitluck S."/>
            <person name="Chertkov O."/>
            <person name="Brettin T."/>
            <person name="Bruce D."/>
            <person name="Han C."/>
            <person name="Schmutz J."/>
            <person name="Larimer F."/>
            <person name="Land M."/>
            <person name="Hauser L."/>
            <person name="Kyrpides N."/>
            <person name="Mikhailova N."/>
            <person name="Shelobolina E."/>
            <person name="Aklujkar M."/>
            <person name="Lovley D."/>
            <person name="Richardson P."/>
        </authorList>
    </citation>
    <scope>NUCLEOTIDE SEQUENCE [LARGE SCALE GENOMIC DNA]</scope>
    <source>
        <strain evidence="5 6">Rf4</strain>
    </source>
</reference>
<organism evidence="5 6">
    <name type="scientific">Geotalea uraniireducens (strain Rf4)</name>
    <name type="common">Geobacter uraniireducens</name>
    <dbReference type="NCBI Taxonomy" id="351605"/>
    <lineage>
        <taxon>Bacteria</taxon>
        <taxon>Pseudomonadati</taxon>
        <taxon>Thermodesulfobacteriota</taxon>
        <taxon>Desulfuromonadia</taxon>
        <taxon>Geobacterales</taxon>
        <taxon>Geobacteraceae</taxon>
        <taxon>Geotalea</taxon>
    </lineage>
</organism>
<comment type="similarity">
    <text evidence="1">Belongs to the pseudouridine synthase RluA family.</text>
</comment>
<dbReference type="CDD" id="cd02869">
    <property type="entry name" value="PseudoU_synth_RluA_like"/>
    <property type="match status" value="1"/>
</dbReference>
<gene>
    <name evidence="5" type="ordered locus">Gura_0175</name>
</gene>
<dbReference type="AlphaFoldDB" id="A5GDE8"/>
<proteinExistence type="inferred from homology"/>
<sequence>MILKVVVGADHAGMRLDDGAKELFPQLSKTQIRRIIDWGGCTICEALVRVASRPLREGDLIALGVMEPERCVEISYRKEDLLFEDANYLAVNKAAGINSQRTPYQLKGTVEYAVETYMKSLGSKEPARVIHRLDRGTSGVMFFPKDKRAATHISFLLKEGKVEKVYWAMVAGVPDEEQWTVDAPIAKLNKFRYGVALPGREARTAFRVIAVGKGATLLEALPFTGRTHQIRVHLVHSNLPIIGDTTYGGDTAARMMLHCRSMAFTSRDGKPVQAIAPLDEGFLKACRDFGIETEGL</sequence>
<dbReference type="OrthoDB" id="128480at2"/>
<keyword evidence="6" id="KW-1185">Reference proteome</keyword>
<dbReference type="GO" id="GO:0009982">
    <property type="term" value="F:pseudouridine synthase activity"/>
    <property type="evidence" value="ECO:0007669"/>
    <property type="project" value="InterPro"/>
</dbReference>
<dbReference type="Gene3D" id="3.10.290.10">
    <property type="entry name" value="RNA-binding S4 domain"/>
    <property type="match status" value="1"/>
</dbReference>
<dbReference type="PROSITE" id="PS50889">
    <property type="entry name" value="S4"/>
    <property type="match status" value="1"/>
</dbReference>
<evidence type="ECO:0000256" key="3">
    <source>
        <dbReference type="PROSITE-ProRule" id="PRU00182"/>
    </source>
</evidence>
<dbReference type="Pfam" id="PF00849">
    <property type="entry name" value="PseudoU_synth_2"/>
    <property type="match status" value="1"/>
</dbReference>
<dbReference type="SUPFAM" id="SSF55120">
    <property type="entry name" value="Pseudouridine synthase"/>
    <property type="match status" value="1"/>
</dbReference>
<dbReference type="InterPro" id="IPR050188">
    <property type="entry name" value="RluA_PseudoU_synthase"/>
</dbReference>
<feature type="domain" description="Pseudouridine synthase RsuA/RluA-like" evidence="4">
    <location>
        <begin position="87"/>
        <end position="234"/>
    </location>
</feature>
<dbReference type="KEGG" id="gur:Gura_0175"/>
<dbReference type="GO" id="GO:0140098">
    <property type="term" value="F:catalytic activity, acting on RNA"/>
    <property type="evidence" value="ECO:0007669"/>
    <property type="project" value="UniProtKB-ARBA"/>
</dbReference>
<accession>A5GDE8</accession>
<dbReference type="Proteomes" id="UP000006695">
    <property type="component" value="Chromosome"/>
</dbReference>
<protein>
    <submittedName>
        <fullName evidence="5">Pseudouridine synthase, RluA family</fullName>
    </submittedName>
</protein>
<dbReference type="EMBL" id="CP000698">
    <property type="protein sequence ID" value="ABQ24391.1"/>
    <property type="molecule type" value="Genomic_DNA"/>
</dbReference>
<evidence type="ECO:0000313" key="5">
    <source>
        <dbReference type="EMBL" id="ABQ24391.1"/>
    </source>
</evidence>
<evidence type="ECO:0000256" key="1">
    <source>
        <dbReference type="ARBA" id="ARBA00010876"/>
    </source>
</evidence>